<evidence type="ECO:0000313" key="2">
    <source>
        <dbReference type="Proteomes" id="UP001202717"/>
    </source>
</evidence>
<reference evidence="1 2" key="1">
    <citation type="submission" date="2023-01" db="EMBL/GenBank/DDBJ databases">
        <title>Psychroserpens ponticola sp. nov., isolated from seawater.</title>
        <authorList>
            <person name="Kristyanto S."/>
            <person name="Jung J."/>
            <person name="Kim J.M."/>
            <person name="Jeon C.O."/>
        </authorList>
    </citation>
    <scope>NUCLEOTIDE SEQUENCE [LARGE SCALE GENOMIC DNA]</scope>
    <source>
        <strain evidence="1 2">MSW6</strain>
    </source>
</reference>
<proteinExistence type="predicted"/>
<dbReference type="SUPFAM" id="SSF54427">
    <property type="entry name" value="NTF2-like"/>
    <property type="match status" value="1"/>
</dbReference>
<evidence type="ECO:0000313" key="1">
    <source>
        <dbReference type="EMBL" id="WCO02290.1"/>
    </source>
</evidence>
<keyword evidence="2" id="KW-1185">Reference proteome</keyword>
<dbReference type="EMBL" id="CP116221">
    <property type="protein sequence ID" value="WCO02290.1"/>
    <property type="molecule type" value="Genomic_DNA"/>
</dbReference>
<dbReference type="InterPro" id="IPR032710">
    <property type="entry name" value="NTF2-like_dom_sf"/>
</dbReference>
<accession>A0ABY7RYS2</accession>
<dbReference type="RefSeq" id="WP_249994955.1">
    <property type="nucleotide sequence ID" value="NZ_CP116221.1"/>
</dbReference>
<sequence>MKNTLILVSALIISLNAIGQKKELNSISSQDGTDPHLHKKTESFIKAYSAKQQPHSDLKDIDYFLSFFADDFIDEHIKYNVIITDKEIFRKGMIDKLQNKVYYHIVSIDDIMLGKNVAFIKITIKAKVKPFHMDKVIENTASQIMSIEYDQNGLIKHLRRHHN</sequence>
<evidence type="ECO:0008006" key="3">
    <source>
        <dbReference type="Google" id="ProtNLM"/>
    </source>
</evidence>
<organism evidence="1 2">
    <name type="scientific">Psychroserpens ponticola</name>
    <dbReference type="NCBI Taxonomy" id="2932268"/>
    <lineage>
        <taxon>Bacteria</taxon>
        <taxon>Pseudomonadati</taxon>
        <taxon>Bacteroidota</taxon>
        <taxon>Flavobacteriia</taxon>
        <taxon>Flavobacteriales</taxon>
        <taxon>Flavobacteriaceae</taxon>
        <taxon>Psychroserpens</taxon>
    </lineage>
</organism>
<protein>
    <recommendedName>
        <fullName evidence="3">Nuclear transport factor 2 family protein</fullName>
    </recommendedName>
</protein>
<gene>
    <name evidence="1" type="ORF">MUN68_002090</name>
</gene>
<name>A0ABY7RYS2_9FLAO</name>
<dbReference type="Proteomes" id="UP001202717">
    <property type="component" value="Chromosome"/>
</dbReference>